<keyword evidence="4" id="KW-1133">Transmembrane helix</keyword>
<evidence type="ECO:0000256" key="1">
    <source>
        <dbReference type="ARBA" id="ARBA00004370"/>
    </source>
</evidence>
<keyword evidence="7 9" id="KW-0012">Acyltransferase</keyword>
<name>A0A1Y6D467_9GAMM</name>
<dbReference type="PANTHER" id="PTHR23063:SF52">
    <property type="entry name" value="LYSOPHOSPHATIDYLCHOLINE ACYLTRANSFERASE"/>
    <property type="match status" value="1"/>
</dbReference>
<proteinExistence type="predicted"/>
<dbReference type="GO" id="GO:0016020">
    <property type="term" value="C:membrane"/>
    <property type="evidence" value="ECO:0007669"/>
    <property type="project" value="UniProtKB-SubCell"/>
</dbReference>
<dbReference type="SUPFAM" id="SSF69593">
    <property type="entry name" value="Glycerol-3-phosphate (1)-acyltransferase"/>
    <property type="match status" value="1"/>
</dbReference>
<keyword evidence="3" id="KW-0812">Transmembrane</keyword>
<evidence type="ECO:0000256" key="3">
    <source>
        <dbReference type="ARBA" id="ARBA00022692"/>
    </source>
</evidence>
<evidence type="ECO:0000256" key="5">
    <source>
        <dbReference type="ARBA" id="ARBA00023098"/>
    </source>
</evidence>
<dbReference type="SMART" id="SM00563">
    <property type="entry name" value="PlsC"/>
    <property type="match status" value="1"/>
</dbReference>
<evidence type="ECO:0000259" key="8">
    <source>
        <dbReference type="SMART" id="SM00563"/>
    </source>
</evidence>
<dbReference type="InterPro" id="IPR002123">
    <property type="entry name" value="Plipid/glycerol_acylTrfase"/>
</dbReference>
<accession>A0A1Y6D467</accession>
<evidence type="ECO:0000256" key="7">
    <source>
        <dbReference type="ARBA" id="ARBA00023315"/>
    </source>
</evidence>
<dbReference type="PANTHER" id="PTHR23063">
    <property type="entry name" value="PHOSPHOLIPID ACYLTRANSFERASE"/>
    <property type="match status" value="1"/>
</dbReference>
<protein>
    <submittedName>
        <fullName evidence="9">1-acyl-sn-glycerol-3-phosphate acyltransferase</fullName>
    </submittedName>
</protein>
<evidence type="ECO:0000256" key="6">
    <source>
        <dbReference type="ARBA" id="ARBA00023136"/>
    </source>
</evidence>
<dbReference type="GO" id="GO:0006629">
    <property type="term" value="P:lipid metabolic process"/>
    <property type="evidence" value="ECO:0007669"/>
    <property type="project" value="UniProtKB-KW"/>
</dbReference>
<evidence type="ECO:0000256" key="4">
    <source>
        <dbReference type="ARBA" id="ARBA00022989"/>
    </source>
</evidence>
<keyword evidence="5" id="KW-0443">Lipid metabolism</keyword>
<dbReference type="Pfam" id="PF01553">
    <property type="entry name" value="Acyltransferase"/>
    <property type="match status" value="1"/>
</dbReference>
<organism evidence="9 10">
    <name type="scientific">Methylomagnum ishizawai</name>
    <dbReference type="NCBI Taxonomy" id="1760988"/>
    <lineage>
        <taxon>Bacteria</taxon>
        <taxon>Pseudomonadati</taxon>
        <taxon>Pseudomonadota</taxon>
        <taxon>Gammaproteobacteria</taxon>
        <taxon>Methylococcales</taxon>
        <taxon>Methylococcaceae</taxon>
        <taxon>Methylomagnum</taxon>
    </lineage>
</organism>
<dbReference type="CDD" id="cd07989">
    <property type="entry name" value="LPLAT_AGPAT-like"/>
    <property type="match status" value="1"/>
</dbReference>
<feature type="domain" description="Phospholipid/glycerol acyltransferase" evidence="8">
    <location>
        <begin position="73"/>
        <end position="185"/>
    </location>
</feature>
<gene>
    <name evidence="9" type="ORF">SAMN02949497_0417</name>
</gene>
<dbReference type="STRING" id="1760988.SAMN02949497_0417"/>
<dbReference type="EMBL" id="FXAM01000002">
    <property type="protein sequence ID" value="SMF97391.1"/>
    <property type="molecule type" value="Genomic_DNA"/>
</dbReference>
<comment type="subcellular location">
    <subcellularLocation>
        <location evidence="1">Membrane</location>
    </subcellularLocation>
</comment>
<keyword evidence="10" id="KW-1185">Reference proteome</keyword>
<dbReference type="RefSeq" id="WP_085216426.1">
    <property type="nucleotide sequence ID" value="NZ_FXAM01000002.1"/>
</dbReference>
<sequence length="253" mass="26998">MRRCLPWFKGAGIAAMFLLGVVLAGAVMPGLRGLLGRRASGLCEDIVVHWNRTVCRILNVRLEITGAPDPAARLLVANHISWLDIIALGGQGRGQFVAKAEVADWPVMGYLAKRIGTLFVQRGDAAQTAATAELMVWRLRQGKRLILFPEGTTTPGERVLRFHGRLFQPAGLAGVGVQAVALGYSGPAKTAAPFIGEDEFVPHLLGILRLERIDLRLSYGPLLPAGLDAGGMAALSRRWVAETLAAVPAARAG</sequence>
<reference evidence="9 10" key="1">
    <citation type="submission" date="2016-12" db="EMBL/GenBank/DDBJ databases">
        <authorList>
            <person name="Song W.-J."/>
            <person name="Kurnit D.M."/>
        </authorList>
    </citation>
    <scope>NUCLEOTIDE SEQUENCE [LARGE SCALE GENOMIC DNA]</scope>
    <source>
        <strain evidence="9 10">175</strain>
    </source>
</reference>
<dbReference type="OrthoDB" id="9806880at2"/>
<keyword evidence="2 9" id="KW-0808">Transferase</keyword>
<dbReference type="Proteomes" id="UP000192923">
    <property type="component" value="Unassembled WGS sequence"/>
</dbReference>
<dbReference type="GO" id="GO:0016746">
    <property type="term" value="F:acyltransferase activity"/>
    <property type="evidence" value="ECO:0007669"/>
    <property type="project" value="UniProtKB-KW"/>
</dbReference>
<evidence type="ECO:0000256" key="2">
    <source>
        <dbReference type="ARBA" id="ARBA00022679"/>
    </source>
</evidence>
<evidence type="ECO:0000313" key="10">
    <source>
        <dbReference type="Proteomes" id="UP000192923"/>
    </source>
</evidence>
<evidence type="ECO:0000313" key="9">
    <source>
        <dbReference type="EMBL" id="SMF97391.1"/>
    </source>
</evidence>
<dbReference type="AlphaFoldDB" id="A0A1Y6D467"/>
<keyword evidence="6" id="KW-0472">Membrane</keyword>